<dbReference type="PANTHER" id="PTHR40690">
    <property type="entry name" value="GLL3100 PROTEIN"/>
    <property type="match status" value="1"/>
</dbReference>
<dbReference type="InterPro" id="IPR035402">
    <property type="entry name" value="DgcN-like_N"/>
</dbReference>
<dbReference type="RefSeq" id="WP_283432588.1">
    <property type="nucleotide sequence ID" value="NZ_FXUG01000005.1"/>
</dbReference>
<proteinExistence type="predicted"/>
<sequence length="370" mass="40029">MSLVVNPAAKESGELKRRINPYEGIKSYGRIVLLTDGFSTPFFAKTAMSLLRYRHEDVVAVLDVNEAGKTAGELLGVGGAVPVVSSLDGLDADAMFLGTALAGGQLPEAWSGTILDALNRGIDVVSGMHDFLADDPGFRRAAEQGGCDLIDIRRNDEHSTSTGKPFRDECLRIHTVGQDCSLGKMVVSLEIQRELARREEDAEFVATGQTGIMISGTGIPVDCVVSDFVNGSVEALVRRNDHHKILLIEGQGSISHPSFSAVTTGLLHGCAPDGLIYCYEVGRQFVKGLSDVSLWSHRKMMDAYLTMASLRNSTRFLGIAMNSRNVSVAEADAERERMQAEFGLPVCDVYRDGASVLADAVLELKRELHQ</sequence>
<accession>A0ABY1Q2Z8</accession>
<dbReference type="Gene3D" id="3.40.50.720">
    <property type="entry name" value="NAD(P)-binding Rossmann-like Domain"/>
    <property type="match status" value="1"/>
</dbReference>
<comment type="caution">
    <text evidence="3">The sequence shown here is derived from an EMBL/GenBank/DDBJ whole genome shotgun (WGS) entry which is preliminary data.</text>
</comment>
<name>A0ABY1Q2Z8_9BACT</name>
<dbReference type="InterPro" id="IPR035086">
    <property type="entry name" value="DgcN-like_C"/>
</dbReference>
<evidence type="ECO:0000259" key="2">
    <source>
        <dbReference type="Pfam" id="PF17396"/>
    </source>
</evidence>
<gene>
    <name evidence="3" type="ORF">SAMN06265222_105117</name>
</gene>
<evidence type="ECO:0000313" key="4">
    <source>
        <dbReference type="Proteomes" id="UP001158067"/>
    </source>
</evidence>
<evidence type="ECO:0000313" key="3">
    <source>
        <dbReference type="EMBL" id="SMP56248.1"/>
    </source>
</evidence>
<dbReference type="PIRSF" id="PIRSF026760">
    <property type="entry name" value="UCP026760"/>
    <property type="match status" value="1"/>
</dbReference>
<dbReference type="Gene3D" id="3.40.50.300">
    <property type="entry name" value="P-loop containing nucleotide triphosphate hydrolases"/>
    <property type="match status" value="1"/>
</dbReference>
<protein>
    <submittedName>
        <fullName evidence="3">Uncharacterized conserved protein, NAD-dependent epimerase/dehydratase family</fullName>
    </submittedName>
</protein>
<keyword evidence="4" id="KW-1185">Reference proteome</keyword>
<dbReference type="InterPro" id="IPR027417">
    <property type="entry name" value="P-loop_NTPase"/>
</dbReference>
<dbReference type="Pfam" id="PF07755">
    <property type="entry name" value="DUF1611"/>
    <property type="match status" value="1"/>
</dbReference>
<dbReference type="Pfam" id="PF17396">
    <property type="entry name" value="DUF1611_N"/>
    <property type="match status" value="1"/>
</dbReference>
<dbReference type="SUPFAM" id="SSF52540">
    <property type="entry name" value="P-loop containing nucleoside triphosphate hydrolases"/>
    <property type="match status" value="1"/>
</dbReference>
<dbReference type="PANTHER" id="PTHR40690:SF1">
    <property type="entry name" value="DUF1611 DOMAIN-CONTAINING PROTEIN"/>
    <property type="match status" value="1"/>
</dbReference>
<reference evidence="3 4" key="1">
    <citation type="submission" date="2017-05" db="EMBL/GenBank/DDBJ databases">
        <authorList>
            <person name="Varghese N."/>
            <person name="Submissions S."/>
        </authorList>
    </citation>
    <scope>NUCLEOTIDE SEQUENCE [LARGE SCALE GENOMIC DNA]</scope>
    <source>
        <strain evidence="3 4">DSM 25457</strain>
    </source>
</reference>
<organism evidence="3 4">
    <name type="scientific">Neorhodopirellula lusitana</name>
    <dbReference type="NCBI Taxonomy" id="445327"/>
    <lineage>
        <taxon>Bacteria</taxon>
        <taxon>Pseudomonadati</taxon>
        <taxon>Planctomycetota</taxon>
        <taxon>Planctomycetia</taxon>
        <taxon>Pirellulales</taxon>
        <taxon>Pirellulaceae</taxon>
        <taxon>Neorhodopirellula</taxon>
    </lineage>
</organism>
<feature type="domain" description="D-glutamate N-acetyltransferase-like C-terminal" evidence="1">
    <location>
        <begin position="161"/>
        <end position="357"/>
    </location>
</feature>
<dbReference type="Proteomes" id="UP001158067">
    <property type="component" value="Unassembled WGS sequence"/>
</dbReference>
<feature type="domain" description="D-glutamate N-acetyltransferase-like N-terminal" evidence="2">
    <location>
        <begin position="66"/>
        <end position="154"/>
    </location>
</feature>
<dbReference type="InterPro" id="IPR011669">
    <property type="entry name" value="DgcN-like"/>
</dbReference>
<evidence type="ECO:0000259" key="1">
    <source>
        <dbReference type="Pfam" id="PF07755"/>
    </source>
</evidence>
<dbReference type="EMBL" id="FXUG01000005">
    <property type="protein sequence ID" value="SMP56248.1"/>
    <property type="molecule type" value="Genomic_DNA"/>
</dbReference>